<reference evidence="3" key="1">
    <citation type="submission" date="2019-06" db="EMBL/GenBank/DDBJ databases">
        <authorList>
            <person name="Broberg M."/>
        </authorList>
    </citation>
    <scope>NUCLEOTIDE SEQUENCE [LARGE SCALE GENOMIC DNA]</scope>
</reference>
<evidence type="ECO:0000256" key="1">
    <source>
        <dbReference type="SAM" id="MobiDB-lite"/>
    </source>
</evidence>
<gene>
    <name evidence="2" type="ORF">CBYS24578_00017511</name>
</gene>
<evidence type="ECO:0000313" key="3">
    <source>
        <dbReference type="Proteomes" id="UP000754883"/>
    </source>
</evidence>
<name>A0A9N9U9X5_9HYPO</name>
<feature type="compositionally biased region" description="Low complexity" evidence="1">
    <location>
        <begin position="128"/>
        <end position="153"/>
    </location>
</feature>
<feature type="region of interest" description="Disordered" evidence="1">
    <location>
        <begin position="79"/>
        <end position="167"/>
    </location>
</feature>
<dbReference type="EMBL" id="CABFNO020001343">
    <property type="protein sequence ID" value="CAG9982681.1"/>
    <property type="molecule type" value="Genomic_DNA"/>
</dbReference>
<keyword evidence="3" id="KW-1185">Reference proteome</keyword>
<evidence type="ECO:0000313" key="2">
    <source>
        <dbReference type="EMBL" id="CAG9982681.1"/>
    </source>
</evidence>
<reference evidence="2 3" key="2">
    <citation type="submission" date="2021-10" db="EMBL/GenBank/DDBJ databases">
        <authorList>
            <person name="Piombo E."/>
        </authorList>
    </citation>
    <scope>NUCLEOTIDE SEQUENCE [LARGE SCALE GENOMIC DNA]</scope>
</reference>
<feature type="compositionally biased region" description="Polar residues" evidence="1">
    <location>
        <begin position="89"/>
        <end position="116"/>
    </location>
</feature>
<dbReference type="AlphaFoldDB" id="A0A9N9U9X5"/>
<accession>A0A9N9U9X5</accession>
<organism evidence="2 3">
    <name type="scientific">Clonostachys byssicola</name>
    <dbReference type="NCBI Taxonomy" id="160290"/>
    <lineage>
        <taxon>Eukaryota</taxon>
        <taxon>Fungi</taxon>
        <taxon>Dikarya</taxon>
        <taxon>Ascomycota</taxon>
        <taxon>Pezizomycotina</taxon>
        <taxon>Sordariomycetes</taxon>
        <taxon>Hypocreomycetidae</taxon>
        <taxon>Hypocreales</taxon>
        <taxon>Bionectriaceae</taxon>
        <taxon>Clonostachys</taxon>
    </lineage>
</organism>
<sequence>MTISLHPHLAGPRQSISIQMNYRSGRGGRGGHGHGRNNYQNLAEGFGQFATLSALLHLWEERALCPGVLPQFHAQVPEFHAQQPGPSPATRTKPNSRSQTPSSDTPSSHMPRSLRSTTRKEPQFPQDQRPQFYQAQQTQFHQDQQSQFHQAKQLQFQTQQPRTAPAAIHAAALGARSSLRHP</sequence>
<protein>
    <submittedName>
        <fullName evidence="2">Uncharacterized protein</fullName>
    </submittedName>
</protein>
<comment type="caution">
    <text evidence="2">The sequence shown here is derived from an EMBL/GenBank/DDBJ whole genome shotgun (WGS) entry which is preliminary data.</text>
</comment>
<proteinExistence type="predicted"/>
<dbReference type="Proteomes" id="UP000754883">
    <property type="component" value="Unassembled WGS sequence"/>
</dbReference>